<dbReference type="EMBL" id="CADCTF010000057">
    <property type="protein sequence ID" value="CAA9229978.1"/>
    <property type="molecule type" value="Genomic_DNA"/>
</dbReference>
<name>A0A6J4HQI1_9ACTN</name>
<evidence type="ECO:0000256" key="1">
    <source>
        <dbReference type="SAM" id="MobiDB-lite"/>
    </source>
</evidence>
<proteinExistence type="predicted"/>
<dbReference type="AlphaFoldDB" id="A0A6J4HQI1"/>
<reference evidence="2" key="1">
    <citation type="submission" date="2020-02" db="EMBL/GenBank/DDBJ databases">
        <authorList>
            <person name="Meier V. D."/>
        </authorList>
    </citation>
    <scope>NUCLEOTIDE SEQUENCE</scope>
    <source>
        <strain evidence="2">AVDCRST_MAG50</strain>
    </source>
</reference>
<accession>A0A6J4HQI1</accession>
<evidence type="ECO:0000313" key="2">
    <source>
        <dbReference type="EMBL" id="CAA9229978.1"/>
    </source>
</evidence>
<organism evidence="2">
    <name type="scientific">uncultured Acidimicrobiales bacterium</name>
    <dbReference type="NCBI Taxonomy" id="310071"/>
    <lineage>
        <taxon>Bacteria</taxon>
        <taxon>Bacillati</taxon>
        <taxon>Actinomycetota</taxon>
        <taxon>Acidimicrobiia</taxon>
        <taxon>Acidimicrobiales</taxon>
        <taxon>environmental samples</taxon>
    </lineage>
</organism>
<feature type="region of interest" description="Disordered" evidence="1">
    <location>
        <begin position="1"/>
        <end position="20"/>
    </location>
</feature>
<protein>
    <submittedName>
        <fullName evidence="2">Uncharacterized protein</fullName>
    </submittedName>
</protein>
<gene>
    <name evidence="2" type="ORF">AVDCRST_MAG50-1058</name>
</gene>
<sequence>MVVVFREGHQPQRRGGDHRGQPLAVMGLAITRVWLALGGSMTPVRPA</sequence>